<dbReference type="PANTHER" id="PTHR44943">
    <property type="entry name" value="CELLULOSE SYNTHASE OPERON PROTEIN C"/>
    <property type="match status" value="1"/>
</dbReference>
<sequence length="284" mass="33605">MRLILSLILLIPHIGFSQSDTIELKFDTKYYDAVDKWVAFPKKDTDTTHNFGFIYIDQQAGFTFDYNSNFEKTNDGLKKLPRKFKDPLKLRLTKNTINIAVLTEEQIAELELPKEPEWLVNYKKDSITPRYLKNIGFHYNANGASNLALEPLLKAYDIDPHFDGLEFELSFAYNALGQFERAISILEKAIDNNSKNFYFYRELGFSYKNLNKIEEAEKIYRKGIKMSDNNFEKSEMAVNMAQSYFELRNKEKFDEWAKLTRKYAEKDSRYSQFIEHFEQNWNKK</sequence>
<dbReference type="InterPro" id="IPR011990">
    <property type="entry name" value="TPR-like_helical_dom_sf"/>
</dbReference>
<comment type="caution">
    <text evidence="4">The sequence shown here is derived from an EMBL/GenBank/DDBJ whole genome shotgun (WGS) entry which is preliminary data.</text>
</comment>
<dbReference type="Gene3D" id="1.25.40.10">
    <property type="entry name" value="Tetratricopeptide repeat domain"/>
    <property type="match status" value="1"/>
</dbReference>
<dbReference type="PROSITE" id="PS50005">
    <property type="entry name" value="TPR"/>
    <property type="match status" value="1"/>
</dbReference>
<organism evidence="4 5">
    <name type="scientific">Psychroflexus salis</name>
    <dbReference type="NCBI Taxonomy" id="1526574"/>
    <lineage>
        <taxon>Bacteria</taxon>
        <taxon>Pseudomonadati</taxon>
        <taxon>Bacteroidota</taxon>
        <taxon>Flavobacteriia</taxon>
        <taxon>Flavobacteriales</taxon>
        <taxon>Flavobacteriaceae</taxon>
        <taxon>Psychroflexus</taxon>
    </lineage>
</organism>
<dbReference type="AlphaFoldDB" id="A0A917A1U9"/>
<protein>
    <recommendedName>
        <fullName evidence="6">Tetratricopeptide repeat-containing protein</fullName>
    </recommendedName>
</protein>
<dbReference type="Proteomes" id="UP000599688">
    <property type="component" value="Unassembled WGS sequence"/>
</dbReference>
<gene>
    <name evidence="4" type="ORF">GCM10010831_24750</name>
</gene>
<evidence type="ECO:0008006" key="6">
    <source>
        <dbReference type="Google" id="ProtNLM"/>
    </source>
</evidence>
<dbReference type="SUPFAM" id="SSF48452">
    <property type="entry name" value="TPR-like"/>
    <property type="match status" value="1"/>
</dbReference>
<evidence type="ECO:0000313" key="5">
    <source>
        <dbReference type="Proteomes" id="UP000599688"/>
    </source>
</evidence>
<evidence type="ECO:0000313" key="4">
    <source>
        <dbReference type="EMBL" id="GGE22899.1"/>
    </source>
</evidence>
<dbReference type="RefSeq" id="WP_188407189.1">
    <property type="nucleotide sequence ID" value="NZ_BMGL01000018.1"/>
</dbReference>
<proteinExistence type="predicted"/>
<dbReference type="SMART" id="SM00028">
    <property type="entry name" value="TPR"/>
    <property type="match status" value="3"/>
</dbReference>
<evidence type="ECO:0000256" key="1">
    <source>
        <dbReference type="ARBA" id="ARBA00022737"/>
    </source>
</evidence>
<dbReference type="InterPro" id="IPR051685">
    <property type="entry name" value="Ycf3/AcsC/BcsC/TPR_MFPF"/>
</dbReference>
<feature type="repeat" description="TPR" evidence="3">
    <location>
        <begin position="197"/>
        <end position="230"/>
    </location>
</feature>
<dbReference type="Pfam" id="PF13181">
    <property type="entry name" value="TPR_8"/>
    <property type="match status" value="2"/>
</dbReference>
<dbReference type="InterPro" id="IPR019734">
    <property type="entry name" value="TPR_rpt"/>
</dbReference>
<evidence type="ECO:0000256" key="3">
    <source>
        <dbReference type="PROSITE-ProRule" id="PRU00339"/>
    </source>
</evidence>
<accession>A0A917A1U9</accession>
<dbReference type="PANTHER" id="PTHR44943:SF8">
    <property type="entry name" value="TPR REPEAT-CONTAINING PROTEIN MJ0263"/>
    <property type="match status" value="1"/>
</dbReference>
<keyword evidence="1" id="KW-0677">Repeat</keyword>
<name>A0A917A1U9_9FLAO</name>
<keyword evidence="5" id="KW-1185">Reference proteome</keyword>
<dbReference type="EMBL" id="BMGL01000018">
    <property type="protein sequence ID" value="GGE22899.1"/>
    <property type="molecule type" value="Genomic_DNA"/>
</dbReference>
<reference evidence="4 5" key="1">
    <citation type="journal article" date="2014" name="Int. J. Syst. Evol. Microbiol.">
        <title>Complete genome sequence of Corynebacterium casei LMG S-19264T (=DSM 44701T), isolated from a smear-ripened cheese.</title>
        <authorList>
            <consortium name="US DOE Joint Genome Institute (JGI-PGF)"/>
            <person name="Walter F."/>
            <person name="Albersmeier A."/>
            <person name="Kalinowski J."/>
            <person name="Ruckert C."/>
        </authorList>
    </citation>
    <scope>NUCLEOTIDE SEQUENCE [LARGE SCALE GENOMIC DNA]</scope>
    <source>
        <strain evidence="4 5">CGMCC 1.12925</strain>
    </source>
</reference>
<keyword evidence="2 3" id="KW-0802">TPR repeat</keyword>
<evidence type="ECO:0000256" key="2">
    <source>
        <dbReference type="ARBA" id="ARBA00022803"/>
    </source>
</evidence>